<protein>
    <submittedName>
        <fullName evidence="2">Uncharacterized protein</fullName>
    </submittedName>
</protein>
<proteinExistence type="predicted"/>
<comment type="caution">
    <text evidence="2">The sequence shown here is derived from an EMBL/GenBank/DDBJ whole genome shotgun (WGS) entry which is preliminary data.</text>
</comment>
<accession>A0AAN7BQW0</accession>
<keyword evidence="3" id="KW-1185">Reference proteome</keyword>
<feature type="compositionally biased region" description="Basic and acidic residues" evidence="1">
    <location>
        <begin position="152"/>
        <end position="164"/>
    </location>
</feature>
<sequence length="268" mass="30656">MAETTLSPRYEIRVLSGTDHAKWACALVTHSSIYSSPVFSPLSRPEEKSQLCHEMFQAALYQMTHQVNSGLSLGIFDTQYQYNYPESISTQGKLYWDPSNQEEATETSLLKEMDFPLLSVALSYDSYYPLDPPKLTSLYNLFSFLPLRNKATDKRDPRPKKEWKATGPKQVLSRGGTVTKQGEEGKGFMKELAWELMRKAKKEGFRGIQIGCMHDYVTRVWERPPKPFEGKVVVRYRIGEEEELKGVVGKEVWGVEITRVWVDLKGGE</sequence>
<reference evidence="2" key="2">
    <citation type="submission" date="2023-05" db="EMBL/GenBank/DDBJ databases">
        <authorList>
            <consortium name="Lawrence Berkeley National Laboratory"/>
            <person name="Steindorff A."/>
            <person name="Hensen N."/>
            <person name="Bonometti L."/>
            <person name="Westerberg I."/>
            <person name="Brannstrom I.O."/>
            <person name="Guillou S."/>
            <person name="Cros-Aarteil S."/>
            <person name="Calhoun S."/>
            <person name="Haridas S."/>
            <person name="Kuo A."/>
            <person name="Mondo S."/>
            <person name="Pangilinan J."/>
            <person name="Riley R."/>
            <person name="Labutti K."/>
            <person name="Andreopoulos B."/>
            <person name="Lipzen A."/>
            <person name="Chen C."/>
            <person name="Yanf M."/>
            <person name="Daum C."/>
            <person name="Ng V."/>
            <person name="Clum A."/>
            <person name="Ohm R."/>
            <person name="Martin F."/>
            <person name="Silar P."/>
            <person name="Natvig D."/>
            <person name="Lalanne C."/>
            <person name="Gautier V."/>
            <person name="Ament-Velasquez S.L."/>
            <person name="Kruys A."/>
            <person name="Hutchinson M.I."/>
            <person name="Powell A.J."/>
            <person name="Barry K."/>
            <person name="Miller A.N."/>
            <person name="Grigoriev I.V."/>
            <person name="Debuchy R."/>
            <person name="Gladieux P."/>
            <person name="Thoren M.H."/>
            <person name="Johannesson H."/>
        </authorList>
    </citation>
    <scope>NUCLEOTIDE SEQUENCE</scope>
    <source>
        <strain evidence="2">CBS 990.96</strain>
    </source>
</reference>
<feature type="region of interest" description="Disordered" evidence="1">
    <location>
        <begin position="152"/>
        <end position="181"/>
    </location>
</feature>
<evidence type="ECO:0000313" key="2">
    <source>
        <dbReference type="EMBL" id="KAK4227767.1"/>
    </source>
</evidence>
<gene>
    <name evidence="2" type="ORF">QBC38DRAFT_509427</name>
</gene>
<dbReference type="AlphaFoldDB" id="A0AAN7BQW0"/>
<name>A0AAN7BQW0_9PEZI</name>
<dbReference type="Proteomes" id="UP001301958">
    <property type="component" value="Unassembled WGS sequence"/>
</dbReference>
<organism evidence="2 3">
    <name type="scientific">Podospora fimiseda</name>
    <dbReference type="NCBI Taxonomy" id="252190"/>
    <lineage>
        <taxon>Eukaryota</taxon>
        <taxon>Fungi</taxon>
        <taxon>Dikarya</taxon>
        <taxon>Ascomycota</taxon>
        <taxon>Pezizomycotina</taxon>
        <taxon>Sordariomycetes</taxon>
        <taxon>Sordariomycetidae</taxon>
        <taxon>Sordariales</taxon>
        <taxon>Podosporaceae</taxon>
        <taxon>Podospora</taxon>
    </lineage>
</organism>
<evidence type="ECO:0000256" key="1">
    <source>
        <dbReference type="SAM" id="MobiDB-lite"/>
    </source>
</evidence>
<reference evidence="2" key="1">
    <citation type="journal article" date="2023" name="Mol. Phylogenet. Evol.">
        <title>Genome-scale phylogeny and comparative genomics of the fungal order Sordariales.</title>
        <authorList>
            <person name="Hensen N."/>
            <person name="Bonometti L."/>
            <person name="Westerberg I."/>
            <person name="Brannstrom I.O."/>
            <person name="Guillou S."/>
            <person name="Cros-Aarteil S."/>
            <person name="Calhoun S."/>
            <person name="Haridas S."/>
            <person name="Kuo A."/>
            <person name="Mondo S."/>
            <person name="Pangilinan J."/>
            <person name="Riley R."/>
            <person name="LaButti K."/>
            <person name="Andreopoulos B."/>
            <person name="Lipzen A."/>
            <person name="Chen C."/>
            <person name="Yan M."/>
            <person name="Daum C."/>
            <person name="Ng V."/>
            <person name="Clum A."/>
            <person name="Steindorff A."/>
            <person name="Ohm R.A."/>
            <person name="Martin F."/>
            <person name="Silar P."/>
            <person name="Natvig D.O."/>
            <person name="Lalanne C."/>
            <person name="Gautier V."/>
            <person name="Ament-Velasquez S.L."/>
            <person name="Kruys A."/>
            <person name="Hutchinson M.I."/>
            <person name="Powell A.J."/>
            <person name="Barry K."/>
            <person name="Miller A.N."/>
            <person name="Grigoriev I.V."/>
            <person name="Debuchy R."/>
            <person name="Gladieux P."/>
            <person name="Hiltunen Thoren M."/>
            <person name="Johannesson H."/>
        </authorList>
    </citation>
    <scope>NUCLEOTIDE SEQUENCE</scope>
    <source>
        <strain evidence="2">CBS 990.96</strain>
    </source>
</reference>
<evidence type="ECO:0000313" key="3">
    <source>
        <dbReference type="Proteomes" id="UP001301958"/>
    </source>
</evidence>
<dbReference type="EMBL" id="MU865327">
    <property type="protein sequence ID" value="KAK4227767.1"/>
    <property type="molecule type" value="Genomic_DNA"/>
</dbReference>